<sequence length="208" mass="22560">MFTDRHEAGKKLAEKLVQYQGTDAVVFALPRGGVVVGYDVAKALALPLDSIAVRKIGHPLTPEYAIGVVDEHGATIFNEAEKRAANPEWLAKEIEAQKNEAQRRSATYRGTRPLYAIAGKTAIIVDDGIATGLTMRLAVRAMKQRSAGKIVVAVPLAPPESLQALKNEGADEIVVLESPRDFLGAIGLHYVEFYQVEDDEVIKLLQSA</sequence>
<dbReference type="Gene3D" id="3.30.1310.20">
    <property type="entry name" value="PRTase-like"/>
    <property type="match status" value="1"/>
</dbReference>
<gene>
    <name evidence="2" type="ORF">A2Z10_03235</name>
</gene>
<evidence type="ECO:0000313" key="3">
    <source>
        <dbReference type="Proteomes" id="UP000176639"/>
    </source>
</evidence>
<reference evidence="2 3" key="1">
    <citation type="journal article" date="2016" name="Nat. Commun.">
        <title>Thousands of microbial genomes shed light on interconnected biogeochemical processes in an aquifer system.</title>
        <authorList>
            <person name="Anantharaman K."/>
            <person name="Brown C.T."/>
            <person name="Hug L.A."/>
            <person name="Sharon I."/>
            <person name="Castelle C.J."/>
            <person name="Probst A.J."/>
            <person name="Thomas B.C."/>
            <person name="Singh A."/>
            <person name="Wilkins M.J."/>
            <person name="Karaoz U."/>
            <person name="Brodie E.L."/>
            <person name="Williams K.H."/>
            <person name="Hubbard S.S."/>
            <person name="Banfield J.F."/>
        </authorList>
    </citation>
    <scope>NUCLEOTIDE SEQUENCE [LARGE SCALE GENOMIC DNA]</scope>
</reference>
<dbReference type="CDD" id="cd06223">
    <property type="entry name" value="PRTases_typeI"/>
    <property type="match status" value="1"/>
</dbReference>
<protein>
    <recommendedName>
        <fullName evidence="1">Phosphoribosyltransferase domain-containing protein</fullName>
    </recommendedName>
</protein>
<evidence type="ECO:0000313" key="2">
    <source>
        <dbReference type="EMBL" id="OGD24462.1"/>
    </source>
</evidence>
<feature type="domain" description="Phosphoribosyltransferase" evidence="1">
    <location>
        <begin position="8"/>
        <end position="162"/>
    </location>
</feature>
<dbReference type="Pfam" id="PF00156">
    <property type="entry name" value="Pribosyltran"/>
    <property type="match status" value="1"/>
</dbReference>
<evidence type="ECO:0000259" key="1">
    <source>
        <dbReference type="Pfam" id="PF00156"/>
    </source>
</evidence>
<dbReference type="Gene3D" id="3.40.50.2020">
    <property type="match status" value="1"/>
</dbReference>
<organism evidence="2 3">
    <name type="scientific">Candidatus Azambacteria bacterium RBG_16_47_10</name>
    <dbReference type="NCBI Taxonomy" id="1797292"/>
    <lineage>
        <taxon>Bacteria</taxon>
        <taxon>Candidatus Azamiibacteriota</taxon>
    </lineage>
</organism>
<dbReference type="SUPFAM" id="SSF53271">
    <property type="entry name" value="PRTase-like"/>
    <property type="match status" value="1"/>
</dbReference>
<dbReference type="EMBL" id="MEYI01000001">
    <property type="protein sequence ID" value="OGD24462.1"/>
    <property type="molecule type" value="Genomic_DNA"/>
</dbReference>
<dbReference type="Proteomes" id="UP000176639">
    <property type="component" value="Unassembled WGS sequence"/>
</dbReference>
<comment type="caution">
    <text evidence="2">The sequence shown here is derived from an EMBL/GenBank/DDBJ whole genome shotgun (WGS) entry which is preliminary data.</text>
</comment>
<accession>A0A1F5B1F9</accession>
<dbReference type="InterPro" id="IPR000836">
    <property type="entry name" value="PRTase_dom"/>
</dbReference>
<dbReference type="InterPro" id="IPR029057">
    <property type="entry name" value="PRTase-like"/>
</dbReference>
<name>A0A1F5B1F9_9BACT</name>
<dbReference type="AlphaFoldDB" id="A0A1F5B1F9"/>
<proteinExistence type="predicted"/>